<evidence type="ECO:0000313" key="2">
    <source>
        <dbReference type="EMBL" id="SVE63243.1"/>
    </source>
</evidence>
<protein>
    <submittedName>
        <fullName evidence="2">Uncharacterized protein</fullName>
    </submittedName>
</protein>
<sequence length="97" mass="10712">YFLVERPFLPAGHFSPERGLDPYLRCPSTDQTDAQKYLLQRRQVAAPGLLIALLYLLAHHQHLAAPDASGRPRVGQSSPFARNRGGKDFVAKGSETV</sequence>
<evidence type="ECO:0000256" key="1">
    <source>
        <dbReference type="SAM" id="MobiDB-lite"/>
    </source>
</evidence>
<feature type="region of interest" description="Disordered" evidence="1">
    <location>
        <begin position="66"/>
        <end position="97"/>
    </location>
</feature>
<dbReference type="EMBL" id="UINC01230921">
    <property type="protein sequence ID" value="SVE63243.1"/>
    <property type="molecule type" value="Genomic_DNA"/>
</dbReference>
<reference evidence="2" key="1">
    <citation type="submission" date="2018-05" db="EMBL/GenBank/DDBJ databases">
        <authorList>
            <person name="Lanie J.A."/>
            <person name="Ng W.-L."/>
            <person name="Kazmierczak K.M."/>
            <person name="Andrzejewski T.M."/>
            <person name="Davidsen T.M."/>
            <person name="Wayne K.J."/>
            <person name="Tettelin H."/>
            <person name="Glass J.I."/>
            <person name="Rusch D."/>
            <person name="Podicherti R."/>
            <person name="Tsui H.-C.T."/>
            <person name="Winkler M.E."/>
        </authorList>
    </citation>
    <scope>NUCLEOTIDE SEQUENCE</scope>
</reference>
<feature type="non-terminal residue" evidence="2">
    <location>
        <position position="97"/>
    </location>
</feature>
<gene>
    <name evidence="2" type="ORF">METZ01_LOCUS516097</name>
</gene>
<name>A0A383F3J1_9ZZZZ</name>
<organism evidence="2">
    <name type="scientific">marine metagenome</name>
    <dbReference type="NCBI Taxonomy" id="408172"/>
    <lineage>
        <taxon>unclassified sequences</taxon>
        <taxon>metagenomes</taxon>
        <taxon>ecological metagenomes</taxon>
    </lineage>
</organism>
<accession>A0A383F3J1</accession>
<feature type="non-terminal residue" evidence="2">
    <location>
        <position position="1"/>
    </location>
</feature>
<proteinExistence type="predicted"/>
<dbReference type="AlphaFoldDB" id="A0A383F3J1"/>